<organism evidence="9 10">
    <name type="scientific">Cyphomyrmex costatus</name>
    <dbReference type="NCBI Taxonomy" id="456900"/>
    <lineage>
        <taxon>Eukaryota</taxon>
        <taxon>Metazoa</taxon>
        <taxon>Ecdysozoa</taxon>
        <taxon>Arthropoda</taxon>
        <taxon>Hexapoda</taxon>
        <taxon>Insecta</taxon>
        <taxon>Pterygota</taxon>
        <taxon>Neoptera</taxon>
        <taxon>Endopterygota</taxon>
        <taxon>Hymenoptera</taxon>
        <taxon>Apocrita</taxon>
        <taxon>Aculeata</taxon>
        <taxon>Formicoidea</taxon>
        <taxon>Formicidae</taxon>
        <taxon>Myrmicinae</taxon>
        <taxon>Cyphomyrmex</taxon>
    </lineage>
</organism>
<comment type="similarity">
    <text evidence="3">Belongs to the HARBI1 family.</text>
</comment>
<evidence type="ECO:0000259" key="8">
    <source>
        <dbReference type="Pfam" id="PF13359"/>
    </source>
</evidence>
<dbReference type="Proteomes" id="UP000078542">
    <property type="component" value="Unassembled WGS sequence"/>
</dbReference>
<evidence type="ECO:0000256" key="4">
    <source>
        <dbReference type="ARBA" id="ARBA00022722"/>
    </source>
</evidence>
<sequence length="367" mass="42296">MILQNDETYFNYMRMTPDMFEYLLSKVGPLITKMETNLRKPIPPDTRLAMTIRYLASGDGLHSISLNYRIGRSTATLIIRETCEAIWDCLSPEILFTPSENGWRKIALEFEKRWNFPNCIGAIDGKHVAIICPKKAGSTYYNYKQFHSIVILALVSATYKFLIVDIGAQGRHSDGGIFKNSAMGQRFYNNDMYLPAPSAISARHQVPYVIVADEAFQLNSFTMRPYPSKNLTFCQRIFNYRLSRSRIVSENTFAIWVNRWRILQRPLSTSLETSDAIIKATVCLHNLLINTSYYCGDNYADKVSANGQIMEGEWRSTYRNTDNYSNISHCSNNYSKHAGEIRNTFMDYFMNEGKVPWQEQSIQRNLL</sequence>
<evidence type="ECO:0000256" key="2">
    <source>
        <dbReference type="ARBA" id="ARBA00004123"/>
    </source>
</evidence>
<dbReference type="PANTHER" id="PTHR22930:SF269">
    <property type="entry name" value="NUCLEASE HARBI1-LIKE PROTEIN"/>
    <property type="match status" value="1"/>
</dbReference>
<evidence type="ECO:0000256" key="3">
    <source>
        <dbReference type="ARBA" id="ARBA00006958"/>
    </source>
</evidence>
<reference evidence="9 10" key="1">
    <citation type="submission" date="2016-03" db="EMBL/GenBank/DDBJ databases">
        <title>Cyphomyrmex costatus WGS genome.</title>
        <authorList>
            <person name="Nygaard S."/>
            <person name="Hu H."/>
            <person name="Boomsma J."/>
            <person name="Zhang G."/>
        </authorList>
    </citation>
    <scope>NUCLEOTIDE SEQUENCE [LARGE SCALE GENOMIC DNA]</scope>
    <source>
        <strain evidence="9">MS0001</strain>
        <tissue evidence="9">Whole body</tissue>
    </source>
</reference>
<dbReference type="GO" id="GO:0016787">
    <property type="term" value="F:hydrolase activity"/>
    <property type="evidence" value="ECO:0007669"/>
    <property type="project" value="UniProtKB-KW"/>
</dbReference>
<dbReference type="PANTHER" id="PTHR22930">
    <property type="match status" value="1"/>
</dbReference>
<dbReference type="InterPro" id="IPR045249">
    <property type="entry name" value="HARBI1-like"/>
</dbReference>
<dbReference type="AlphaFoldDB" id="A0A151IIG3"/>
<dbReference type="GO" id="GO:0004518">
    <property type="term" value="F:nuclease activity"/>
    <property type="evidence" value="ECO:0007669"/>
    <property type="project" value="UniProtKB-KW"/>
</dbReference>
<evidence type="ECO:0000256" key="5">
    <source>
        <dbReference type="ARBA" id="ARBA00022723"/>
    </source>
</evidence>
<evidence type="ECO:0000256" key="1">
    <source>
        <dbReference type="ARBA" id="ARBA00001968"/>
    </source>
</evidence>
<keyword evidence="10" id="KW-1185">Reference proteome</keyword>
<evidence type="ECO:0000256" key="7">
    <source>
        <dbReference type="ARBA" id="ARBA00023242"/>
    </source>
</evidence>
<dbReference type="STRING" id="456900.A0A151IIG3"/>
<feature type="domain" description="DDE Tnp4" evidence="8">
    <location>
        <begin position="123"/>
        <end position="286"/>
    </location>
</feature>
<dbReference type="InterPro" id="IPR027806">
    <property type="entry name" value="HARBI1_dom"/>
</dbReference>
<keyword evidence="7" id="KW-0539">Nucleus</keyword>
<accession>A0A151IIG3</accession>
<protein>
    <submittedName>
        <fullName evidence="9">Putative nuclease HARBI1</fullName>
    </submittedName>
</protein>
<dbReference type="GO" id="GO:0005634">
    <property type="term" value="C:nucleus"/>
    <property type="evidence" value="ECO:0007669"/>
    <property type="project" value="UniProtKB-SubCell"/>
</dbReference>
<dbReference type="GO" id="GO:0046872">
    <property type="term" value="F:metal ion binding"/>
    <property type="evidence" value="ECO:0007669"/>
    <property type="project" value="UniProtKB-KW"/>
</dbReference>
<evidence type="ECO:0000313" key="9">
    <source>
        <dbReference type="EMBL" id="KYN02347.1"/>
    </source>
</evidence>
<keyword evidence="6" id="KW-0378">Hydrolase</keyword>
<gene>
    <name evidence="9" type="ORF">ALC62_06841</name>
</gene>
<evidence type="ECO:0000313" key="10">
    <source>
        <dbReference type="Proteomes" id="UP000078542"/>
    </source>
</evidence>
<dbReference type="EMBL" id="KQ977487">
    <property type="protein sequence ID" value="KYN02347.1"/>
    <property type="molecule type" value="Genomic_DNA"/>
</dbReference>
<evidence type="ECO:0000256" key="6">
    <source>
        <dbReference type="ARBA" id="ARBA00022801"/>
    </source>
</evidence>
<comment type="subcellular location">
    <subcellularLocation>
        <location evidence="2">Nucleus</location>
    </subcellularLocation>
</comment>
<dbReference type="Pfam" id="PF13359">
    <property type="entry name" value="DDE_Tnp_4"/>
    <property type="match status" value="1"/>
</dbReference>
<name>A0A151IIG3_9HYME</name>
<keyword evidence="4" id="KW-0540">Nuclease</keyword>
<keyword evidence="5" id="KW-0479">Metal-binding</keyword>
<comment type="cofactor">
    <cofactor evidence="1">
        <name>a divalent metal cation</name>
        <dbReference type="ChEBI" id="CHEBI:60240"/>
    </cofactor>
</comment>
<proteinExistence type="inferred from homology"/>